<evidence type="ECO:0000313" key="2">
    <source>
        <dbReference type="EMBL" id="CZR53414.1"/>
    </source>
</evidence>
<dbReference type="Proteomes" id="UP000184330">
    <property type="component" value="Unassembled WGS sequence"/>
</dbReference>
<gene>
    <name evidence="2" type="ORF">PAC_03292</name>
</gene>
<sequence>MKSIQNLLALLLLSFPLPTLQSTPQYAIFFDPGVPITLVLHTSHPSLLPSPEVDTSKTRLQFQSTLIIPGASPNPSPNNIQAVWPGLQPASDSFVFQTVVESASGGPDTWWIEPQVYCAPQILYGERNQLFPGDSLKSIFQLQPDGQMALWWYNTPGWQGNPPSDTTFSGSAIMNPQTYPNGGPLTKAVLSIEIQGTAGVWDFGNVLFGEVVVTAQTTDMSWCEP</sequence>
<proteinExistence type="predicted"/>
<feature type="chain" id="PRO_5012092160" evidence="1">
    <location>
        <begin position="23"/>
        <end position="225"/>
    </location>
</feature>
<dbReference type="STRING" id="576137.A0A1L7WKV5"/>
<evidence type="ECO:0000313" key="3">
    <source>
        <dbReference type="Proteomes" id="UP000184330"/>
    </source>
</evidence>
<dbReference type="EMBL" id="FJOG01000003">
    <property type="protein sequence ID" value="CZR53414.1"/>
    <property type="molecule type" value="Genomic_DNA"/>
</dbReference>
<reference evidence="2 3" key="1">
    <citation type="submission" date="2016-03" db="EMBL/GenBank/DDBJ databases">
        <authorList>
            <person name="Ploux O."/>
        </authorList>
    </citation>
    <scope>NUCLEOTIDE SEQUENCE [LARGE SCALE GENOMIC DNA]</scope>
    <source>
        <strain evidence="2 3">UAMH 11012</strain>
    </source>
</reference>
<organism evidence="2 3">
    <name type="scientific">Phialocephala subalpina</name>
    <dbReference type="NCBI Taxonomy" id="576137"/>
    <lineage>
        <taxon>Eukaryota</taxon>
        <taxon>Fungi</taxon>
        <taxon>Dikarya</taxon>
        <taxon>Ascomycota</taxon>
        <taxon>Pezizomycotina</taxon>
        <taxon>Leotiomycetes</taxon>
        <taxon>Helotiales</taxon>
        <taxon>Mollisiaceae</taxon>
        <taxon>Phialocephala</taxon>
        <taxon>Phialocephala fortinii species complex</taxon>
    </lineage>
</organism>
<protein>
    <submittedName>
        <fullName evidence="2">Uncharacterized protein</fullName>
    </submittedName>
</protein>
<keyword evidence="1" id="KW-0732">Signal</keyword>
<name>A0A1L7WKV5_9HELO</name>
<feature type="signal peptide" evidence="1">
    <location>
        <begin position="1"/>
        <end position="22"/>
    </location>
</feature>
<dbReference type="AlphaFoldDB" id="A0A1L7WKV5"/>
<evidence type="ECO:0000256" key="1">
    <source>
        <dbReference type="SAM" id="SignalP"/>
    </source>
</evidence>
<keyword evidence="3" id="KW-1185">Reference proteome</keyword>
<accession>A0A1L7WKV5</accession>
<dbReference type="OrthoDB" id="3524163at2759"/>